<name>A0A370HWA3_9NOCA</name>
<dbReference type="STRING" id="1210086.GCA_001613105_05344"/>
<sequence>MRVTTVDMFGTAPGRGSLLDVLVPENEAEPVAAVIAHARETEAIESVLVTESSRAERTFGSRIFNADGETPFATHSVAGVAAWLVRADLLDAGEVGRTNPAGPQWLWTDGHRVRVPFDGPVVHQRIPHDPAEFGPYEGTSHAGGVGRAFNFVRVTEDPRALPVPDLDRMRDSELTDLTFFRWDPDRREVLARVFAPGFGIPEDTGCLPAAAALGLAALELSDGAGAPVSVRQVTRHGTESVFGCDGSIRDGVARMRVAGRIWMTDDEKGGQAS</sequence>
<comment type="caution">
    <text evidence="2">The sequence shown here is derived from an EMBL/GenBank/DDBJ whole genome shotgun (WGS) entry which is preliminary data.</text>
</comment>
<keyword evidence="3" id="KW-1185">Reference proteome</keyword>
<gene>
    <name evidence="2" type="ORF">DFR76_11297</name>
</gene>
<dbReference type="RefSeq" id="WP_068003127.1">
    <property type="nucleotide sequence ID" value="NZ_QQBC01000012.1"/>
</dbReference>
<dbReference type="AlphaFoldDB" id="A0A370HWA3"/>
<evidence type="ECO:0000313" key="2">
    <source>
        <dbReference type="EMBL" id="RDI62779.1"/>
    </source>
</evidence>
<dbReference type="SUPFAM" id="SSF54506">
    <property type="entry name" value="Diaminopimelate epimerase-like"/>
    <property type="match status" value="1"/>
</dbReference>
<feature type="active site" evidence="1">
    <location>
        <position position="45"/>
    </location>
</feature>
<dbReference type="GO" id="GO:0003824">
    <property type="term" value="F:catalytic activity"/>
    <property type="evidence" value="ECO:0007669"/>
    <property type="project" value="InterPro"/>
</dbReference>
<accession>A0A370HWA3</accession>
<dbReference type="Proteomes" id="UP000254869">
    <property type="component" value="Unassembled WGS sequence"/>
</dbReference>
<dbReference type="PIRSF" id="PIRSF016184">
    <property type="entry name" value="PhzC_PhzF"/>
    <property type="match status" value="1"/>
</dbReference>
<evidence type="ECO:0000313" key="3">
    <source>
        <dbReference type="Proteomes" id="UP000254869"/>
    </source>
</evidence>
<dbReference type="InterPro" id="IPR003719">
    <property type="entry name" value="Phenazine_PhzF-like"/>
</dbReference>
<evidence type="ECO:0000256" key="1">
    <source>
        <dbReference type="PIRSR" id="PIRSR016184-1"/>
    </source>
</evidence>
<organism evidence="2 3">
    <name type="scientific">Nocardia pseudobrasiliensis</name>
    <dbReference type="NCBI Taxonomy" id="45979"/>
    <lineage>
        <taxon>Bacteria</taxon>
        <taxon>Bacillati</taxon>
        <taxon>Actinomycetota</taxon>
        <taxon>Actinomycetes</taxon>
        <taxon>Mycobacteriales</taxon>
        <taxon>Nocardiaceae</taxon>
        <taxon>Nocardia</taxon>
    </lineage>
</organism>
<dbReference type="Gene3D" id="3.10.310.10">
    <property type="entry name" value="Diaminopimelate Epimerase, Chain A, domain 1"/>
    <property type="match status" value="2"/>
</dbReference>
<proteinExistence type="predicted"/>
<protein>
    <submittedName>
        <fullName evidence="2">Putative PhzF superfamily epimerase YddE/YHI9</fullName>
    </submittedName>
</protein>
<dbReference type="EMBL" id="QQBC01000012">
    <property type="protein sequence ID" value="RDI62779.1"/>
    <property type="molecule type" value="Genomic_DNA"/>
</dbReference>
<reference evidence="2 3" key="1">
    <citation type="submission" date="2018-07" db="EMBL/GenBank/DDBJ databases">
        <title>Genomic Encyclopedia of Type Strains, Phase IV (KMG-IV): sequencing the most valuable type-strain genomes for metagenomic binning, comparative biology and taxonomic classification.</title>
        <authorList>
            <person name="Goeker M."/>
        </authorList>
    </citation>
    <scope>NUCLEOTIDE SEQUENCE [LARGE SCALE GENOMIC DNA]</scope>
    <source>
        <strain evidence="2 3">DSM 44290</strain>
    </source>
</reference>